<feature type="signal peptide" evidence="1">
    <location>
        <begin position="1"/>
        <end position="28"/>
    </location>
</feature>
<dbReference type="RefSeq" id="WP_386823738.1">
    <property type="nucleotide sequence ID" value="NZ_JBHTIF010000001.1"/>
</dbReference>
<reference evidence="3" key="1">
    <citation type="journal article" date="2019" name="Int. J. Syst. Evol. Microbiol.">
        <title>The Global Catalogue of Microorganisms (GCM) 10K type strain sequencing project: providing services to taxonomists for standard genome sequencing and annotation.</title>
        <authorList>
            <consortium name="The Broad Institute Genomics Platform"/>
            <consortium name="The Broad Institute Genome Sequencing Center for Infectious Disease"/>
            <person name="Wu L."/>
            <person name="Ma J."/>
        </authorList>
    </citation>
    <scope>NUCLEOTIDE SEQUENCE [LARGE SCALE GENOMIC DNA]</scope>
    <source>
        <strain evidence="3">CCUG 55585</strain>
    </source>
</reference>
<proteinExistence type="predicted"/>
<accession>A0ABW2YC91</accession>
<evidence type="ECO:0000256" key="1">
    <source>
        <dbReference type="SAM" id="SignalP"/>
    </source>
</evidence>
<dbReference type="Proteomes" id="UP001597110">
    <property type="component" value="Unassembled WGS sequence"/>
</dbReference>
<evidence type="ECO:0000313" key="3">
    <source>
        <dbReference type="Proteomes" id="UP001597110"/>
    </source>
</evidence>
<comment type="caution">
    <text evidence="2">The sequence shown here is derived from an EMBL/GenBank/DDBJ whole genome shotgun (WGS) entry which is preliminary data.</text>
</comment>
<evidence type="ECO:0008006" key="4">
    <source>
        <dbReference type="Google" id="ProtNLM"/>
    </source>
</evidence>
<dbReference type="EMBL" id="JBHTIF010000001">
    <property type="protein sequence ID" value="MFD0726182.1"/>
    <property type="molecule type" value="Genomic_DNA"/>
</dbReference>
<gene>
    <name evidence="2" type="ORF">ACFQ0E_11325</name>
</gene>
<evidence type="ECO:0000313" key="2">
    <source>
        <dbReference type="EMBL" id="MFD0726182.1"/>
    </source>
</evidence>
<keyword evidence="3" id="KW-1185">Reference proteome</keyword>
<sequence>MLIQHSRALAYSILALFGSWLAISPASACCPSGGVGEPVPSNGLGQTNPPSTDLAPNSPWQVYQFERDGIRYLQINDSAGVVRTAVGRIEDTFWVLPIGSDADHVVVDGTTAPAGTPTTVYLGPDVEVVVYEDGIRQRWWIRRPTSTY</sequence>
<feature type="chain" id="PRO_5046990537" description="Secreted protein" evidence="1">
    <location>
        <begin position="29"/>
        <end position="148"/>
    </location>
</feature>
<protein>
    <recommendedName>
        <fullName evidence="4">Secreted protein</fullName>
    </recommendedName>
</protein>
<organism evidence="2 3">
    <name type="scientific">Lysobacter brunescens</name>
    <dbReference type="NCBI Taxonomy" id="262323"/>
    <lineage>
        <taxon>Bacteria</taxon>
        <taxon>Pseudomonadati</taxon>
        <taxon>Pseudomonadota</taxon>
        <taxon>Gammaproteobacteria</taxon>
        <taxon>Lysobacterales</taxon>
        <taxon>Lysobacteraceae</taxon>
        <taxon>Lysobacter</taxon>
    </lineage>
</organism>
<keyword evidence="1" id="KW-0732">Signal</keyword>
<name>A0ABW2YC91_9GAMM</name>